<evidence type="ECO:0000313" key="2">
    <source>
        <dbReference type="EMBL" id="MBW76320.1"/>
    </source>
</evidence>
<reference evidence="2" key="1">
    <citation type="submission" date="2018-01" db="EMBL/GenBank/DDBJ databases">
        <title>An insight into the sialome of Amazonian anophelines.</title>
        <authorList>
            <person name="Ribeiro J.M."/>
            <person name="Scarpassa V."/>
            <person name="Calvo E."/>
        </authorList>
    </citation>
    <scope>NUCLEOTIDE SEQUENCE</scope>
</reference>
<feature type="signal peptide" evidence="1">
    <location>
        <begin position="1"/>
        <end position="24"/>
    </location>
</feature>
<name>A0A2M4DFF3_ANODA</name>
<keyword evidence="1" id="KW-0732">Signal</keyword>
<evidence type="ECO:0000256" key="1">
    <source>
        <dbReference type="SAM" id="SignalP"/>
    </source>
</evidence>
<dbReference type="AlphaFoldDB" id="A0A2M4DFF3"/>
<dbReference type="EMBL" id="GGFL01012142">
    <property type="protein sequence ID" value="MBW76320.1"/>
    <property type="molecule type" value="Transcribed_RNA"/>
</dbReference>
<feature type="chain" id="PRO_5014610832" evidence="1">
    <location>
        <begin position="25"/>
        <end position="194"/>
    </location>
</feature>
<proteinExistence type="predicted"/>
<protein>
    <submittedName>
        <fullName evidence="2">Putative secreted protein</fullName>
    </submittedName>
</protein>
<organism evidence="2">
    <name type="scientific">Anopheles darlingi</name>
    <name type="common">Mosquito</name>
    <dbReference type="NCBI Taxonomy" id="43151"/>
    <lineage>
        <taxon>Eukaryota</taxon>
        <taxon>Metazoa</taxon>
        <taxon>Ecdysozoa</taxon>
        <taxon>Arthropoda</taxon>
        <taxon>Hexapoda</taxon>
        <taxon>Insecta</taxon>
        <taxon>Pterygota</taxon>
        <taxon>Neoptera</taxon>
        <taxon>Endopterygota</taxon>
        <taxon>Diptera</taxon>
        <taxon>Nematocera</taxon>
        <taxon>Culicoidea</taxon>
        <taxon>Culicidae</taxon>
        <taxon>Anophelinae</taxon>
        <taxon>Anopheles</taxon>
    </lineage>
</organism>
<accession>A0A2M4DFF3</accession>
<sequence>MWHAFDAVLHAAAAAALSSRCTTADGVVLAFSSTTHIHTHTHTHVRTSVVEHGLLTVNKGPDAPHGVSQSEEAALEQTALRAVVVVVVVGAVRNALAYRNQLAAKMHFSLFVLPPSTPRLHCYLSNRFETSRISLQSDDGFTPQTHVHTHMHRLTRTHKYTSIERLLLLLLLLLHELHCCHRGGALYHAVLCFN</sequence>